<comment type="caution">
    <text evidence="1">The sequence shown here is derived from an EMBL/GenBank/DDBJ whole genome shotgun (WGS) entry which is preliminary data.</text>
</comment>
<accession>A0A4R7DBU8</accession>
<organism evidence="1 2">
    <name type="scientific">Sphingobacterium paludis</name>
    <dbReference type="NCBI Taxonomy" id="1476465"/>
    <lineage>
        <taxon>Bacteria</taxon>
        <taxon>Pseudomonadati</taxon>
        <taxon>Bacteroidota</taxon>
        <taxon>Sphingobacteriia</taxon>
        <taxon>Sphingobacteriales</taxon>
        <taxon>Sphingobacteriaceae</taxon>
        <taxon>Sphingobacterium</taxon>
    </lineage>
</organism>
<sequence length="30" mass="3415">MTTEVVNMLESKFPLFESSVICFYVGETVN</sequence>
<evidence type="ECO:0000313" key="2">
    <source>
        <dbReference type="Proteomes" id="UP000294752"/>
    </source>
</evidence>
<reference evidence="1 2" key="1">
    <citation type="submission" date="2019-03" db="EMBL/GenBank/DDBJ databases">
        <title>Genomic Encyclopedia of Type Strains, Phase III (KMG-III): the genomes of soil and plant-associated and newly described type strains.</title>
        <authorList>
            <person name="Whitman W."/>
        </authorList>
    </citation>
    <scope>NUCLEOTIDE SEQUENCE [LARGE SCALE GENOMIC DNA]</scope>
    <source>
        <strain evidence="1 2">CGMCC 1.12801</strain>
    </source>
</reference>
<proteinExistence type="predicted"/>
<dbReference type="Proteomes" id="UP000294752">
    <property type="component" value="Unassembled WGS sequence"/>
</dbReference>
<dbReference type="AlphaFoldDB" id="A0A4R7DBU8"/>
<name>A0A4R7DBU8_9SPHI</name>
<gene>
    <name evidence="1" type="ORF">B0I21_101526</name>
</gene>
<protein>
    <submittedName>
        <fullName evidence="1">Uncharacterized protein</fullName>
    </submittedName>
</protein>
<evidence type="ECO:0000313" key="1">
    <source>
        <dbReference type="EMBL" id="TDS17655.1"/>
    </source>
</evidence>
<keyword evidence="2" id="KW-1185">Reference proteome</keyword>
<dbReference type="EMBL" id="SNZV01000001">
    <property type="protein sequence ID" value="TDS17655.1"/>
    <property type="molecule type" value="Genomic_DNA"/>
</dbReference>